<dbReference type="Gene3D" id="1.10.10.10">
    <property type="entry name" value="Winged helix-like DNA-binding domain superfamily/Winged helix DNA-binding domain"/>
    <property type="match status" value="3"/>
</dbReference>
<dbReference type="Proteomes" id="UP000252585">
    <property type="component" value="Unassembled WGS sequence"/>
</dbReference>
<dbReference type="PANTHER" id="PTHR33795">
    <property type="entry name" value="INSERTION ELEMENT IS150 PROTEIN INSJ"/>
    <property type="match status" value="1"/>
</dbReference>
<comment type="caution">
    <text evidence="4">The sequence shown here is derived from an EMBL/GenBank/DDBJ whole genome shotgun (WGS) entry which is preliminary data.</text>
</comment>
<accession>A0A368X4K9</accession>
<feature type="domain" description="Insertion element IS150 protein InsJ-like helix-turn-helix" evidence="3">
    <location>
        <begin position="11"/>
        <end position="61"/>
    </location>
</feature>
<dbReference type="GO" id="GO:0043565">
    <property type="term" value="F:sequence-specific DNA binding"/>
    <property type="evidence" value="ECO:0007669"/>
    <property type="project" value="InterPro"/>
</dbReference>
<evidence type="ECO:0000256" key="2">
    <source>
        <dbReference type="SAM" id="MobiDB-lite"/>
    </source>
</evidence>
<dbReference type="InterPro" id="IPR055247">
    <property type="entry name" value="InsJ-like_HTH"/>
</dbReference>
<feature type="domain" description="Insertion element IS150 protein InsJ-like helix-turn-helix" evidence="3">
    <location>
        <begin position="131"/>
        <end position="182"/>
    </location>
</feature>
<organism evidence="4 5">
    <name type="scientific">Saliterribacillus persicus</name>
    <dbReference type="NCBI Taxonomy" id="930114"/>
    <lineage>
        <taxon>Bacteria</taxon>
        <taxon>Bacillati</taxon>
        <taxon>Bacillota</taxon>
        <taxon>Bacilli</taxon>
        <taxon>Bacillales</taxon>
        <taxon>Bacillaceae</taxon>
        <taxon>Saliterribacillus</taxon>
    </lineage>
</organism>
<sequence>MSKRSFSADYKYEVLKAWEDGLYSLRELAKKYKVYESTIQEWRNKFDKFGTEGLQESSGWKTYTKEVKRSAVLDYLSGEYSLREITRKYEISDQSVLRLWINKYNSHRELKDTSKGRTSSMTKGRKTTWEERIQIVLDCLGNGKDYQEAANTYNVSYQQVYQWVKKYEDGGDEALKDKRGHKKDEAELTQEEKNNLQMKKLERENERLRAENLFLKKLEEIERRRK</sequence>
<dbReference type="Pfam" id="PF13518">
    <property type="entry name" value="HTH_28"/>
    <property type="match status" value="3"/>
</dbReference>
<protein>
    <submittedName>
        <fullName evidence="4">Transposase-like protein</fullName>
    </submittedName>
</protein>
<dbReference type="PANTHER" id="PTHR33795:SF1">
    <property type="entry name" value="INSERTION ELEMENT IS150 PROTEIN INSJ"/>
    <property type="match status" value="1"/>
</dbReference>
<keyword evidence="5" id="KW-1185">Reference proteome</keyword>
<dbReference type="InterPro" id="IPR010921">
    <property type="entry name" value="Trp_repressor/repl_initiator"/>
</dbReference>
<reference evidence="4 5" key="1">
    <citation type="submission" date="2018-07" db="EMBL/GenBank/DDBJ databases">
        <title>Genomic Encyclopedia of Type Strains, Phase IV (KMG-IV): sequencing the most valuable type-strain genomes for metagenomic binning, comparative biology and taxonomic classification.</title>
        <authorList>
            <person name="Goeker M."/>
        </authorList>
    </citation>
    <scope>NUCLEOTIDE SEQUENCE [LARGE SCALE GENOMIC DNA]</scope>
    <source>
        <strain evidence="4 5">DSM 27696</strain>
    </source>
</reference>
<dbReference type="InterPro" id="IPR036388">
    <property type="entry name" value="WH-like_DNA-bd_sf"/>
</dbReference>
<evidence type="ECO:0000313" key="5">
    <source>
        <dbReference type="Proteomes" id="UP000252585"/>
    </source>
</evidence>
<dbReference type="AlphaFoldDB" id="A0A368X4K9"/>
<gene>
    <name evidence="4" type="ORF">DFR57_1342</name>
</gene>
<feature type="region of interest" description="Disordered" evidence="2">
    <location>
        <begin position="174"/>
        <end position="194"/>
    </location>
</feature>
<evidence type="ECO:0000256" key="1">
    <source>
        <dbReference type="ARBA" id="ARBA00038232"/>
    </source>
</evidence>
<proteinExistence type="inferred from homology"/>
<dbReference type="InterPro" id="IPR052057">
    <property type="entry name" value="IS150/IS1296_orfA-like"/>
</dbReference>
<dbReference type="InterPro" id="IPR009057">
    <property type="entry name" value="Homeodomain-like_sf"/>
</dbReference>
<evidence type="ECO:0000313" key="4">
    <source>
        <dbReference type="EMBL" id="RCW62126.1"/>
    </source>
</evidence>
<evidence type="ECO:0000259" key="3">
    <source>
        <dbReference type="Pfam" id="PF13518"/>
    </source>
</evidence>
<dbReference type="EMBL" id="QPJJ01000034">
    <property type="protein sequence ID" value="RCW62126.1"/>
    <property type="molecule type" value="Genomic_DNA"/>
</dbReference>
<dbReference type="SUPFAM" id="SSF46689">
    <property type="entry name" value="Homeodomain-like"/>
    <property type="match status" value="1"/>
</dbReference>
<dbReference type="SUPFAM" id="SSF48295">
    <property type="entry name" value="TrpR-like"/>
    <property type="match status" value="2"/>
</dbReference>
<name>A0A368X4K9_9BACI</name>
<feature type="domain" description="Insertion element IS150 protein InsJ-like helix-turn-helix" evidence="3">
    <location>
        <begin position="68"/>
        <end position="117"/>
    </location>
</feature>
<comment type="similarity">
    <text evidence="1">Belongs to the IS150/IS1296 orfA family.</text>
</comment>